<dbReference type="Pfam" id="PF12741">
    <property type="entry name" value="SusD-like"/>
    <property type="match status" value="1"/>
</dbReference>
<dbReference type="STRING" id="470145.BACCOP_04136"/>
<dbReference type="HOGENOM" id="CLU_025928_1_0_10"/>
<evidence type="ECO:0000256" key="1">
    <source>
        <dbReference type="SAM" id="MobiDB-lite"/>
    </source>
</evidence>
<organism evidence="2 3">
    <name type="scientific">Phocaeicola coprocola DSM 17136</name>
    <dbReference type="NCBI Taxonomy" id="470145"/>
    <lineage>
        <taxon>Bacteria</taxon>
        <taxon>Pseudomonadati</taxon>
        <taxon>Bacteroidota</taxon>
        <taxon>Bacteroidia</taxon>
        <taxon>Bacteroidales</taxon>
        <taxon>Bacteroidaceae</taxon>
        <taxon>Phocaeicola</taxon>
    </lineage>
</organism>
<dbReference type="EMBL" id="ABIY02000126">
    <property type="protein sequence ID" value="EDU98830.1"/>
    <property type="molecule type" value="Genomic_DNA"/>
</dbReference>
<evidence type="ECO:0008006" key="4">
    <source>
        <dbReference type="Google" id="ProtNLM"/>
    </source>
</evidence>
<dbReference type="InterPro" id="IPR011990">
    <property type="entry name" value="TPR-like_helical_dom_sf"/>
</dbReference>
<evidence type="ECO:0000313" key="3">
    <source>
        <dbReference type="Proteomes" id="UP000003146"/>
    </source>
</evidence>
<reference evidence="2 3" key="1">
    <citation type="submission" date="2008-04" db="EMBL/GenBank/DDBJ databases">
        <title>Draft genome sequence of Bacteroides coprocola (DSM 17136).</title>
        <authorList>
            <person name="Sudarsanam P."/>
            <person name="Ley R."/>
            <person name="Guruge J."/>
            <person name="Turnbaugh P.J."/>
            <person name="Mahowald M."/>
            <person name="Liep D."/>
            <person name="Gordon J."/>
        </authorList>
    </citation>
    <scope>NUCLEOTIDE SEQUENCE [LARGE SCALE GENOMIC DNA]</scope>
    <source>
        <strain evidence="2 3">DSM 17136</strain>
    </source>
</reference>
<proteinExistence type="predicted"/>
<dbReference type="InterPro" id="IPR024302">
    <property type="entry name" value="SusD-like"/>
</dbReference>
<feature type="region of interest" description="Disordered" evidence="1">
    <location>
        <begin position="517"/>
        <end position="554"/>
    </location>
</feature>
<reference evidence="2 3" key="2">
    <citation type="submission" date="2008-04" db="EMBL/GenBank/DDBJ databases">
        <authorList>
            <person name="Fulton L."/>
            <person name="Clifton S."/>
            <person name="Fulton B."/>
            <person name="Xu J."/>
            <person name="Minx P."/>
            <person name="Pepin K.H."/>
            <person name="Johnson M."/>
            <person name="Thiruvilangam P."/>
            <person name="Bhonagiri V."/>
            <person name="Nash W.E."/>
            <person name="Mardis E.R."/>
            <person name="Wilson R.K."/>
        </authorList>
    </citation>
    <scope>NUCLEOTIDE SEQUENCE [LARGE SCALE GENOMIC DNA]</scope>
    <source>
        <strain evidence="2 3">DSM 17136</strain>
    </source>
</reference>
<dbReference type="Gene3D" id="1.25.40.390">
    <property type="match status" value="1"/>
</dbReference>
<evidence type="ECO:0000313" key="2">
    <source>
        <dbReference type="EMBL" id="EDU98830.1"/>
    </source>
</evidence>
<accession>B3JQH6</accession>
<sequence length="554" mass="62214">MLNSKFRAMKQSLILSSIFLVGMELFSSCTDKFESMNTNPGAVTEASLKYILPYVQEVGAHLDCTPYQRADNLYAQMYCQYFANADAGFASDRYGYNDSWSNEGFWQPYYKTLKHMKVAKQTAENNPEETNICQMIRITQAYNTAGMTDTFGDIPYSEAGLGETKNKYDSQESIYQDIFKELTEAVNILKENREGQTTCTSDNDLVFGGDIQKWIRFGNSLRLRYALRISYIDPARAKSEGEAALASGVMTSNDDNAYMTASATGDWGWGHPLYMMSLWNGFCMSKTMENILKNESTVTDPRMPLWFGQTQDYVAALRNGDNTYTGEQFAGMSNGMNATEIGLPENGVRRHSVCLGLQAYPDWNSQTTPSEDVLNITVTLPLKIMTYGEVCLLKAEAALLGWNGAGDAGENYKEGIKASLADERSFLSDASLSPSTNDETYMTTGKVAWNDNDTKEQKLEKIGTQKWLALYPNGIEAWAECRRTGYPKLSPVLHSEDANINPANHEFIRKLRYTDDERRENSENATSSSLNQNQGDGSTVHVWWDTNRQQEVQQ</sequence>
<gene>
    <name evidence="2" type="ORF">BACCOP_04136</name>
</gene>
<dbReference type="SUPFAM" id="SSF48452">
    <property type="entry name" value="TPR-like"/>
    <property type="match status" value="1"/>
</dbReference>
<comment type="caution">
    <text evidence="2">The sequence shown here is derived from an EMBL/GenBank/DDBJ whole genome shotgun (WGS) entry which is preliminary data.</text>
</comment>
<dbReference type="Proteomes" id="UP000003146">
    <property type="component" value="Unassembled WGS sequence"/>
</dbReference>
<protein>
    <recommendedName>
        <fullName evidence="4">SusD/RagB family nutrient-binding outer membrane lipoprotein</fullName>
    </recommendedName>
</protein>
<feature type="compositionally biased region" description="Polar residues" evidence="1">
    <location>
        <begin position="523"/>
        <end position="537"/>
    </location>
</feature>
<dbReference type="eggNOG" id="COG0521">
    <property type="taxonomic scope" value="Bacteria"/>
</dbReference>
<name>B3JQH6_9BACT</name>
<dbReference type="AlphaFoldDB" id="B3JQH6"/>